<dbReference type="KEGG" id="smus:C7J88_09580"/>
<reference evidence="9 10" key="2">
    <citation type="submission" date="2017-06" db="EMBL/GenBank/DDBJ databases">
        <authorList>
            <consortium name="Pathogen Informatics"/>
        </authorList>
    </citation>
    <scope>NUCLEOTIDE SEQUENCE [LARGE SCALE GENOMIC DNA]</scope>
    <source>
        <strain evidence="9 10">NCTC13833</strain>
    </source>
</reference>
<proteinExistence type="inferred from homology"/>
<evidence type="ECO:0000256" key="2">
    <source>
        <dbReference type="ARBA" id="ARBA00022679"/>
    </source>
</evidence>
<evidence type="ECO:0000313" key="9">
    <source>
        <dbReference type="EMBL" id="SNW00625.1"/>
    </source>
</evidence>
<dbReference type="EC" id="2.1.1.37" evidence="7"/>
<keyword evidence="3 5" id="KW-0949">S-adenosyl-L-methionine</keyword>
<dbReference type="CDD" id="cd00315">
    <property type="entry name" value="Cyt_C5_DNA_methylase"/>
    <property type="match status" value="1"/>
</dbReference>
<dbReference type="SUPFAM" id="SSF53335">
    <property type="entry name" value="S-adenosyl-L-methionine-dependent methyltransferases"/>
    <property type="match status" value="1"/>
</dbReference>
<gene>
    <name evidence="9" type="primary">hhaIM_1</name>
    <name evidence="8" type="ORF">GCM10007183_16990</name>
    <name evidence="9" type="ORF">SAMEA4412661_00496</name>
</gene>
<feature type="active site" evidence="5">
    <location>
        <position position="77"/>
    </location>
</feature>
<accession>A0A240BY82</accession>
<dbReference type="PANTHER" id="PTHR46098">
    <property type="entry name" value="TRNA (CYTOSINE(38)-C(5))-METHYLTRANSFERASE"/>
    <property type="match status" value="1"/>
</dbReference>
<keyword evidence="2 5" id="KW-0808">Transferase</keyword>
<evidence type="ECO:0000256" key="1">
    <source>
        <dbReference type="ARBA" id="ARBA00022603"/>
    </source>
</evidence>
<dbReference type="GO" id="GO:0032259">
    <property type="term" value="P:methylation"/>
    <property type="evidence" value="ECO:0007669"/>
    <property type="project" value="UniProtKB-KW"/>
</dbReference>
<dbReference type="PROSITE" id="PS51679">
    <property type="entry name" value="SAM_MT_C5"/>
    <property type="match status" value="1"/>
</dbReference>
<dbReference type="InterPro" id="IPR029063">
    <property type="entry name" value="SAM-dependent_MTases_sf"/>
</dbReference>
<dbReference type="GO" id="GO:0003886">
    <property type="term" value="F:DNA (cytosine-5-)-methyltransferase activity"/>
    <property type="evidence" value="ECO:0007669"/>
    <property type="project" value="UniProtKB-EC"/>
</dbReference>
<reference evidence="8" key="4">
    <citation type="submission" date="2024-05" db="EMBL/GenBank/DDBJ databases">
        <authorList>
            <person name="Sun Q."/>
            <person name="Sedlacek I."/>
        </authorList>
    </citation>
    <scope>NUCLEOTIDE SEQUENCE</scope>
    <source>
        <strain evidence="8">CCM 4175</strain>
    </source>
</reference>
<dbReference type="PANTHER" id="PTHR46098:SF1">
    <property type="entry name" value="TRNA (CYTOSINE(38)-C(5))-METHYLTRANSFERASE"/>
    <property type="match status" value="1"/>
</dbReference>
<dbReference type="InterPro" id="IPR018117">
    <property type="entry name" value="C5_DNA_meth_AS"/>
</dbReference>
<dbReference type="REBASE" id="215873">
    <property type="entry name" value="M.Smu13833ORF496P"/>
</dbReference>
<evidence type="ECO:0000256" key="3">
    <source>
        <dbReference type="ARBA" id="ARBA00022691"/>
    </source>
</evidence>
<comment type="similarity">
    <text evidence="5 6">Belongs to the class I-like SAM-binding methyltransferase superfamily. C5-methyltransferase family.</text>
</comment>
<dbReference type="InterPro" id="IPR001525">
    <property type="entry name" value="C5_MeTfrase"/>
</dbReference>
<dbReference type="EMBL" id="BMCB01000010">
    <property type="protein sequence ID" value="GGA93393.1"/>
    <property type="molecule type" value="Genomic_DNA"/>
</dbReference>
<dbReference type="Gene3D" id="3.40.50.150">
    <property type="entry name" value="Vaccinia Virus protein VP39"/>
    <property type="match status" value="1"/>
</dbReference>
<sequence>MNFIDLCSGIGGFRTALEKHGHTCLAYGEIDKFAKQSYQAIYNTKNEENLGDVTEYSNENWRKYKGKVDIITGGFPCQTFSIAGKRAGFEDTRGTLFFHIARAIKEVKPSFVLLENVKGLLSHDKGRTFGTIIQTLDELGYVIEWGLFNSKFWGVPQNRERVYILVTRKDLFTGFKLFDLLKKQTDVTTRLIDVLEQDVDEKYYLSKEKTKKLTLDQDLSGKLNKYDYNNRDKVYSINKVSPTLNAMQGGDRQPKIAVPVLTPDRINKRQNGRRFKRDGEPMFTLTSQDRHGIAVCEATKKGYAMAEVGDSVNVSYPESETRRGRVGKQIAHTLQAGEVNQGVVVPKEVYGRFGKQAVETLNENKDIIKDGMTINAYNKTFDNSGLSPTLTTRPEGFKTAILPISSGLRIRKLTPLECWRLQGFSDEQFYKAKNAGVSNSQLYKQAGNAVTVNVVDAIVGVLTNA</sequence>
<dbReference type="Proteomes" id="UP000652995">
    <property type="component" value="Unassembled WGS sequence"/>
</dbReference>
<dbReference type="PRINTS" id="PR00105">
    <property type="entry name" value="C5METTRFRASE"/>
</dbReference>
<keyword evidence="1 5" id="KW-0489">Methyltransferase</keyword>
<dbReference type="RefSeq" id="WP_095115729.1">
    <property type="nucleotide sequence ID" value="NZ_BMCB01000010.1"/>
</dbReference>
<dbReference type="GO" id="GO:0009307">
    <property type="term" value="P:DNA restriction-modification system"/>
    <property type="evidence" value="ECO:0007669"/>
    <property type="project" value="UniProtKB-KW"/>
</dbReference>
<dbReference type="InterPro" id="IPR031303">
    <property type="entry name" value="C5_meth_CS"/>
</dbReference>
<protein>
    <recommendedName>
        <fullName evidence="7">Cytosine-specific methyltransferase</fullName>
        <ecNumber evidence="7">2.1.1.37</ecNumber>
    </recommendedName>
</protein>
<dbReference type="InterPro" id="IPR050750">
    <property type="entry name" value="C5-MTase"/>
</dbReference>
<evidence type="ECO:0000256" key="4">
    <source>
        <dbReference type="ARBA" id="ARBA00022747"/>
    </source>
</evidence>
<evidence type="ECO:0000256" key="5">
    <source>
        <dbReference type="PROSITE-ProRule" id="PRU01016"/>
    </source>
</evidence>
<dbReference type="EMBL" id="LT906464">
    <property type="protein sequence ID" value="SNW00625.1"/>
    <property type="molecule type" value="Genomic_DNA"/>
</dbReference>
<evidence type="ECO:0000313" key="8">
    <source>
        <dbReference type="EMBL" id="GGA93393.1"/>
    </source>
</evidence>
<dbReference type="Gene3D" id="3.90.120.10">
    <property type="entry name" value="DNA Methylase, subunit A, domain 2"/>
    <property type="match status" value="1"/>
</dbReference>
<name>A0A240BY82_9STAP</name>
<evidence type="ECO:0000313" key="11">
    <source>
        <dbReference type="Proteomes" id="UP000652995"/>
    </source>
</evidence>
<keyword evidence="11" id="KW-1185">Reference proteome</keyword>
<dbReference type="PROSITE" id="PS00095">
    <property type="entry name" value="C5_MTASE_2"/>
    <property type="match status" value="1"/>
</dbReference>
<organism evidence="9 10">
    <name type="scientific">Staphylococcus muscae</name>
    <dbReference type="NCBI Taxonomy" id="1294"/>
    <lineage>
        <taxon>Bacteria</taxon>
        <taxon>Bacillati</taxon>
        <taxon>Bacillota</taxon>
        <taxon>Bacilli</taxon>
        <taxon>Bacillales</taxon>
        <taxon>Staphylococcaceae</taxon>
        <taxon>Staphylococcus</taxon>
    </lineage>
</organism>
<evidence type="ECO:0000256" key="6">
    <source>
        <dbReference type="RuleBase" id="RU000416"/>
    </source>
</evidence>
<dbReference type="OrthoDB" id="9813719at2"/>
<comment type="catalytic activity">
    <reaction evidence="7">
        <text>a 2'-deoxycytidine in DNA + S-adenosyl-L-methionine = a 5-methyl-2'-deoxycytidine in DNA + S-adenosyl-L-homocysteine + H(+)</text>
        <dbReference type="Rhea" id="RHEA:13681"/>
        <dbReference type="Rhea" id="RHEA-COMP:11369"/>
        <dbReference type="Rhea" id="RHEA-COMP:11370"/>
        <dbReference type="ChEBI" id="CHEBI:15378"/>
        <dbReference type="ChEBI" id="CHEBI:57856"/>
        <dbReference type="ChEBI" id="CHEBI:59789"/>
        <dbReference type="ChEBI" id="CHEBI:85452"/>
        <dbReference type="ChEBI" id="CHEBI:85454"/>
        <dbReference type="EC" id="2.1.1.37"/>
    </reaction>
</comment>
<dbReference type="NCBIfam" id="TIGR00675">
    <property type="entry name" value="dcm"/>
    <property type="match status" value="1"/>
</dbReference>
<reference evidence="8" key="1">
    <citation type="journal article" date="2014" name="Int. J. Syst. Evol. Microbiol.">
        <title>Complete genome of a new Firmicutes species belonging to the dominant human colonic microbiota ('Ruminococcus bicirculans') reveals two chromosomes and a selective capacity to utilize plant glucans.</title>
        <authorList>
            <consortium name="NISC Comparative Sequencing Program"/>
            <person name="Wegmann U."/>
            <person name="Louis P."/>
            <person name="Goesmann A."/>
            <person name="Henrissat B."/>
            <person name="Duncan S.H."/>
            <person name="Flint H.J."/>
        </authorList>
    </citation>
    <scope>NUCLEOTIDE SEQUENCE</scope>
    <source>
        <strain evidence="8">CCM 4175</strain>
    </source>
</reference>
<evidence type="ECO:0000313" key="10">
    <source>
        <dbReference type="Proteomes" id="UP000243706"/>
    </source>
</evidence>
<dbReference type="AlphaFoldDB" id="A0A240BY82"/>
<dbReference type="Pfam" id="PF00145">
    <property type="entry name" value="DNA_methylase"/>
    <property type="match status" value="2"/>
</dbReference>
<reference evidence="11" key="3">
    <citation type="journal article" date="2019" name="Int. J. Syst. Evol. Microbiol.">
        <title>The Global Catalogue of Microorganisms (GCM) 10K type strain sequencing project: providing services to taxonomists for standard genome sequencing and annotation.</title>
        <authorList>
            <consortium name="The Broad Institute Genomics Platform"/>
            <consortium name="The Broad Institute Genome Sequencing Center for Infectious Disease"/>
            <person name="Wu L."/>
            <person name="Ma J."/>
        </authorList>
    </citation>
    <scope>NUCLEOTIDE SEQUENCE [LARGE SCALE GENOMIC DNA]</scope>
    <source>
        <strain evidence="11">CCM 4175</strain>
    </source>
</reference>
<dbReference type="PROSITE" id="PS00094">
    <property type="entry name" value="C5_MTASE_1"/>
    <property type="match status" value="1"/>
</dbReference>
<dbReference type="Proteomes" id="UP000243706">
    <property type="component" value="Chromosome 1"/>
</dbReference>
<keyword evidence="4" id="KW-0680">Restriction system</keyword>
<evidence type="ECO:0000256" key="7">
    <source>
        <dbReference type="RuleBase" id="RU000417"/>
    </source>
</evidence>